<evidence type="ECO:0000256" key="1">
    <source>
        <dbReference type="ARBA" id="ARBA00008791"/>
    </source>
</evidence>
<keyword evidence="6" id="KW-1185">Reference proteome</keyword>
<reference evidence="5 6" key="1">
    <citation type="submission" date="2020-01" db="EMBL/GenBank/DDBJ databases">
        <title>Genetics and antimicrobial susceptibilities of Nocardia species isolated from the soil; a comparison with species isolated from humans.</title>
        <authorList>
            <person name="Carrasco G."/>
            <person name="Monzon S."/>
            <person name="Sansegundo M."/>
            <person name="Garcia E."/>
            <person name="Garrido N."/>
            <person name="Medina M.J."/>
            <person name="Villalon P."/>
            <person name="Ramirez-Arocha A.C."/>
            <person name="Jimenez P."/>
            <person name="Cuesta I."/>
            <person name="Valdezate S."/>
        </authorList>
    </citation>
    <scope>NUCLEOTIDE SEQUENCE [LARGE SCALE GENOMIC DNA]</scope>
    <source>
        <strain evidence="5 6">CNM20110649</strain>
    </source>
</reference>
<dbReference type="Pfam" id="PF00582">
    <property type="entry name" value="Usp"/>
    <property type="match status" value="2"/>
</dbReference>
<dbReference type="EMBL" id="JAAGUX010000006">
    <property type="protein sequence ID" value="NEW55029.1"/>
    <property type="molecule type" value="Genomic_DNA"/>
</dbReference>
<name>A0ABX0CFZ1_9NOCA</name>
<dbReference type="Proteomes" id="UP000470876">
    <property type="component" value="Unassembled WGS sequence"/>
</dbReference>
<sequence length="298" mass="31839">MSAHTSPNERVILAAVDGSASSYHAAAWAAAEALLHDAHLHLIISTGIAMASALSEGLEPSEREQQWLRADGERVVTEAARVVRQAVDDDRLTLTTEVTSNFIIPTLLDRSTTARMLVVGSRGSGAFQRGLLGSVGTAITRHAHCPVAVIHDFAAIDAVSADKPILVGVDGTENSVSAVEYAYDAASRRNVGLIALHAWSDTSSLDLPTRDWESLREAERAVLAERLAGFAEKYPDVQVRRLVVPNRPAHALHDQSDYAQMVVVGSHGRGGFTSMLLGSTSNSVLHTVACPVVVIRSR</sequence>
<dbReference type="InterPro" id="IPR006016">
    <property type="entry name" value="UspA"/>
</dbReference>
<dbReference type="PANTHER" id="PTHR46268:SF27">
    <property type="entry name" value="UNIVERSAL STRESS PROTEIN RV2623"/>
    <property type="match status" value="1"/>
</dbReference>
<evidence type="ECO:0000313" key="6">
    <source>
        <dbReference type="Proteomes" id="UP000470876"/>
    </source>
</evidence>
<dbReference type="InterPro" id="IPR006015">
    <property type="entry name" value="Universal_stress_UspA"/>
</dbReference>
<dbReference type="SUPFAM" id="SSF52402">
    <property type="entry name" value="Adenine nucleotide alpha hydrolases-like"/>
    <property type="match status" value="2"/>
</dbReference>
<protein>
    <submittedName>
        <fullName evidence="5">Universal stress protein</fullName>
    </submittedName>
</protein>
<comment type="caution">
    <text evidence="5">The sequence shown here is derived from an EMBL/GenBank/DDBJ whole genome shotgun (WGS) entry which is preliminary data.</text>
</comment>
<feature type="domain" description="UspA" evidence="4">
    <location>
        <begin position="163"/>
        <end position="296"/>
    </location>
</feature>
<dbReference type="PRINTS" id="PR01438">
    <property type="entry name" value="UNVRSLSTRESS"/>
</dbReference>
<gene>
    <name evidence="5" type="ORF">GV794_05025</name>
</gene>
<comment type="similarity">
    <text evidence="1">Belongs to the universal stress protein A family.</text>
</comment>
<evidence type="ECO:0000256" key="3">
    <source>
        <dbReference type="ARBA" id="ARBA00022840"/>
    </source>
</evidence>
<evidence type="ECO:0000259" key="4">
    <source>
        <dbReference type="Pfam" id="PF00582"/>
    </source>
</evidence>
<keyword evidence="2" id="KW-0547">Nucleotide-binding</keyword>
<accession>A0ABX0CFZ1</accession>
<dbReference type="Gene3D" id="3.40.50.620">
    <property type="entry name" value="HUPs"/>
    <property type="match status" value="2"/>
</dbReference>
<evidence type="ECO:0000313" key="5">
    <source>
        <dbReference type="EMBL" id="NEW55029.1"/>
    </source>
</evidence>
<proteinExistence type="inferred from homology"/>
<feature type="domain" description="UspA" evidence="4">
    <location>
        <begin position="10"/>
        <end position="151"/>
    </location>
</feature>
<dbReference type="InterPro" id="IPR014729">
    <property type="entry name" value="Rossmann-like_a/b/a_fold"/>
</dbReference>
<dbReference type="RefSeq" id="WP_163821937.1">
    <property type="nucleotide sequence ID" value="NZ_JAAGUX010000006.1"/>
</dbReference>
<evidence type="ECO:0000256" key="2">
    <source>
        <dbReference type="ARBA" id="ARBA00022741"/>
    </source>
</evidence>
<dbReference type="PANTHER" id="PTHR46268">
    <property type="entry name" value="STRESS RESPONSE PROTEIN NHAX"/>
    <property type="match status" value="1"/>
</dbReference>
<keyword evidence="3" id="KW-0067">ATP-binding</keyword>
<organism evidence="5 6">
    <name type="scientific">Nocardia cyriacigeorgica</name>
    <dbReference type="NCBI Taxonomy" id="135487"/>
    <lineage>
        <taxon>Bacteria</taxon>
        <taxon>Bacillati</taxon>
        <taxon>Actinomycetota</taxon>
        <taxon>Actinomycetes</taxon>
        <taxon>Mycobacteriales</taxon>
        <taxon>Nocardiaceae</taxon>
        <taxon>Nocardia</taxon>
    </lineage>
</organism>